<name>A0AAD7SBL6_9TELE</name>
<evidence type="ECO:0000313" key="1">
    <source>
        <dbReference type="EMBL" id="KAJ8399594.1"/>
    </source>
</evidence>
<gene>
    <name evidence="1" type="ORF">AAFF_G00410050</name>
</gene>
<sequence>MRSLILGRDFNVCLDGRDGVGEGGIDYSARALAEVVKDFCLVDAFRALHPSDAGFMWRNSRGPEPSGLHLHGRGNKWYACVLLPSWALDHDMLRVSRPMDRPKWGSGFWCLNMSLLGSNAFVKAFTCFYGSVYYGLCSLRWWNGGRRRKAVSPPSAGDTRLWRANGIGQGWPSGRHLWPISTDASTAGGQWTGLYMRADGTLAERPAMLAVAEAYYAELFSRRACDPAAEVYLLDCVSARLGGEEAWSMVRPSEVDYGWAG</sequence>
<dbReference type="InterPro" id="IPR036691">
    <property type="entry name" value="Endo/exonu/phosph_ase_sf"/>
</dbReference>
<reference evidence="1" key="1">
    <citation type="journal article" date="2023" name="Science">
        <title>Genome structures resolve the early diversification of teleost fishes.</title>
        <authorList>
            <person name="Parey E."/>
            <person name="Louis A."/>
            <person name="Montfort J."/>
            <person name="Bouchez O."/>
            <person name="Roques C."/>
            <person name="Iampietro C."/>
            <person name="Lluch J."/>
            <person name="Castinel A."/>
            <person name="Donnadieu C."/>
            <person name="Desvignes T."/>
            <person name="Floi Bucao C."/>
            <person name="Jouanno E."/>
            <person name="Wen M."/>
            <person name="Mejri S."/>
            <person name="Dirks R."/>
            <person name="Jansen H."/>
            <person name="Henkel C."/>
            <person name="Chen W.J."/>
            <person name="Zahm M."/>
            <person name="Cabau C."/>
            <person name="Klopp C."/>
            <person name="Thompson A.W."/>
            <person name="Robinson-Rechavi M."/>
            <person name="Braasch I."/>
            <person name="Lecointre G."/>
            <person name="Bobe J."/>
            <person name="Postlethwait J.H."/>
            <person name="Berthelot C."/>
            <person name="Roest Crollius H."/>
            <person name="Guiguen Y."/>
        </authorList>
    </citation>
    <scope>NUCLEOTIDE SEQUENCE</scope>
    <source>
        <strain evidence="1">NC1722</strain>
    </source>
</reference>
<protein>
    <submittedName>
        <fullName evidence="1">Uncharacterized protein</fullName>
    </submittedName>
</protein>
<dbReference type="AlphaFoldDB" id="A0AAD7SBL6"/>
<dbReference type="EMBL" id="JAINUG010000082">
    <property type="protein sequence ID" value="KAJ8399594.1"/>
    <property type="molecule type" value="Genomic_DNA"/>
</dbReference>
<organism evidence="1 2">
    <name type="scientific">Aldrovandia affinis</name>
    <dbReference type="NCBI Taxonomy" id="143900"/>
    <lineage>
        <taxon>Eukaryota</taxon>
        <taxon>Metazoa</taxon>
        <taxon>Chordata</taxon>
        <taxon>Craniata</taxon>
        <taxon>Vertebrata</taxon>
        <taxon>Euteleostomi</taxon>
        <taxon>Actinopterygii</taxon>
        <taxon>Neopterygii</taxon>
        <taxon>Teleostei</taxon>
        <taxon>Notacanthiformes</taxon>
        <taxon>Halosauridae</taxon>
        <taxon>Aldrovandia</taxon>
    </lineage>
</organism>
<proteinExistence type="predicted"/>
<evidence type="ECO:0000313" key="2">
    <source>
        <dbReference type="Proteomes" id="UP001221898"/>
    </source>
</evidence>
<keyword evidence="2" id="KW-1185">Reference proteome</keyword>
<accession>A0AAD7SBL6</accession>
<comment type="caution">
    <text evidence="1">The sequence shown here is derived from an EMBL/GenBank/DDBJ whole genome shotgun (WGS) entry which is preliminary data.</text>
</comment>
<dbReference type="Proteomes" id="UP001221898">
    <property type="component" value="Unassembled WGS sequence"/>
</dbReference>
<dbReference type="Gene3D" id="3.60.10.10">
    <property type="entry name" value="Endonuclease/exonuclease/phosphatase"/>
    <property type="match status" value="1"/>
</dbReference>